<proteinExistence type="predicted"/>
<organism evidence="1">
    <name type="scientific">Pseudomonas syringae pv. syringae (strain B728a)</name>
    <dbReference type="NCBI Taxonomy" id="205918"/>
    <lineage>
        <taxon>Bacteria</taxon>
        <taxon>Pseudomonadati</taxon>
        <taxon>Pseudomonadota</taxon>
        <taxon>Gammaproteobacteria</taxon>
        <taxon>Pseudomonadales</taxon>
        <taxon>Pseudomonadaceae</taxon>
        <taxon>Pseudomonas</taxon>
        <taxon>Pseudomonas syringae</taxon>
    </lineage>
</organism>
<evidence type="ECO:0000313" key="1">
    <source>
        <dbReference type="EMBL" id="DAA00389.1"/>
    </source>
</evidence>
<reference evidence="1" key="1">
    <citation type="journal article" date="2003" name="Curr. Opin. Microbiol.">
        <title>Identifying type III effectors of plant pathogens and analyzing their interaction with plant cells.</title>
        <authorList>
            <person name="Greenberg J.T."/>
            <person name="Vinatzer B.A."/>
        </authorList>
    </citation>
    <scope>NUCLEOTIDE SEQUENCE</scope>
    <source>
        <strain evidence="1">B728a</strain>
    </source>
</reference>
<dbReference type="EMBL" id="BK000954">
    <property type="protein sequence ID" value="DAA00389.1"/>
    <property type="molecule type" value="Genomic_DNA"/>
</dbReference>
<sequence length="20" mass="2270">MPINRPAFNLKLNTAIAQRT</sequence>
<name>Q7PC43_PSEU2</name>
<accession>Q7PC43</accession>
<dbReference type="AlphaFoldDB" id="Q7PC43"/>
<protein>
    <submittedName>
        <fullName evidence="1">Truncated putative type III effector HolPsyAI</fullName>
    </submittedName>
</protein>